<dbReference type="AlphaFoldDB" id="A0A2T2WV11"/>
<dbReference type="InterPro" id="IPR010982">
    <property type="entry name" value="Lambda_DNA-bd_dom_sf"/>
</dbReference>
<gene>
    <name evidence="2" type="ORF">C7B43_15170</name>
</gene>
<comment type="caution">
    <text evidence="2">The sequence shown here is derived from an EMBL/GenBank/DDBJ whole genome shotgun (WGS) entry which is preliminary data.</text>
</comment>
<dbReference type="PROSITE" id="PS50112">
    <property type="entry name" value="PAS"/>
    <property type="match status" value="1"/>
</dbReference>
<dbReference type="Pfam" id="PF13560">
    <property type="entry name" value="HTH_31"/>
    <property type="match status" value="1"/>
</dbReference>
<name>A0A2T2WV11_9FIRM</name>
<sequence>MNRQGDNPGSKWTPDRIVAAIADRARKHQSLASFSVRREDEPLWEAAKRHFGSWSRALEAAGIQPRRRRVETDRVPQGSWSRERIIQHIRRYQEEGHDLRPHTMQKCDNRLVSAAGYYFGSWSKALEAAGVNPDAVRASVPWTPERVKALIHDACQSGADLSDGSIRFWNRALYRAACTQFGSWDRAVTESLQDDPAHTRWSAERVRQLVEDYLSHGFSIREAFRYHRRLWREVVHHYGSLENLAVALKLPPESWDHREIQGAPFRWKTWRLRRNLSVEDLAQRLGIAPFLVEAYERGQGILPWTLYCRWAAIVGAQDETLRHHFPAHKSESSRTRVGKSRHLGSPALSFGSNGLCFVVDPEGVIRYWNPQLFSITGIASTGTEGRLCREVVRTYSPSSTEIYCGGTQCPVRTQGLGDRAPCLRWTRPEGRTIRLHMLTDTAGWIMHWLEPLSAQPESL</sequence>
<dbReference type="CDD" id="cd00093">
    <property type="entry name" value="HTH_XRE"/>
    <property type="match status" value="1"/>
</dbReference>
<reference evidence="2 3" key="1">
    <citation type="journal article" date="2014" name="BMC Genomics">
        <title>Comparison of environmental and isolate Sulfobacillus genomes reveals diverse carbon, sulfur, nitrogen, and hydrogen metabolisms.</title>
        <authorList>
            <person name="Justice N.B."/>
            <person name="Norman A."/>
            <person name="Brown C.T."/>
            <person name="Singh A."/>
            <person name="Thomas B.C."/>
            <person name="Banfield J.F."/>
        </authorList>
    </citation>
    <scope>NUCLEOTIDE SEQUENCE [LARGE SCALE GENOMIC DNA]</scope>
    <source>
        <strain evidence="2">AMDSBA1</strain>
    </source>
</reference>
<dbReference type="EMBL" id="PXYT01000043">
    <property type="protein sequence ID" value="PSR26079.1"/>
    <property type="molecule type" value="Genomic_DNA"/>
</dbReference>
<organism evidence="2 3">
    <name type="scientific">Sulfobacillus benefaciens</name>
    <dbReference type="NCBI Taxonomy" id="453960"/>
    <lineage>
        <taxon>Bacteria</taxon>
        <taxon>Bacillati</taxon>
        <taxon>Bacillota</taxon>
        <taxon>Clostridia</taxon>
        <taxon>Eubacteriales</taxon>
        <taxon>Clostridiales Family XVII. Incertae Sedis</taxon>
        <taxon>Sulfobacillus</taxon>
    </lineage>
</organism>
<proteinExistence type="predicted"/>
<evidence type="ECO:0000259" key="1">
    <source>
        <dbReference type="PROSITE" id="PS50112"/>
    </source>
</evidence>
<dbReference type="GO" id="GO:0003677">
    <property type="term" value="F:DNA binding"/>
    <property type="evidence" value="ECO:0007669"/>
    <property type="project" value="InterPro"/>
</dbReference>
<accession>A0A2T2WV11</accession>
<protein>
    <recommendedName>
        <fullName evidence="1">PAS domain-containing protein</fullName>
    </recommendedName>
</protein>
<dbReference type="Proteomes" id="UP000242699">
    <property type="component" value="Unassembled WGS sequence"/>
</dbReference>
<dbReference type="SUPFAM" id="SSF47413">
    <property type="entry name" value="lambda repressor-like DNA-binding domains"/>
    <property type="match status" value="1"/>
</dbReference>
<dbReference type="Pfam" id="PF18780">
    <property type="entry name" value="HNH_repeat"/>
    <property type="match status" value="1"/>
</dbReference>
<dbReference type="InterPro" id="IPR001387">
    <property type="entry name" value="Cro/C1-type_HTH"/>
</dbReference>
<evidence type="ECO:0000313" key="2">
    <source>
        <dbReference type="EMBL" id="PSR26079.1"/>
    </source>
</evidence>
<dbReference type="InterPro" id="IPR000014">
    <property type="entry name" value="PAS"/>
</dbReference>
<feature type="domain" description="PAS" evidence="1">
    <location>
        <begin position="357"/>
        <end position="401"/>
    </location>
</feature>
<dbReference type="InterPro" id="IPR041025">
    <property type="entry name" value="HNH_repeat"/>
</dbReference>
<evidence type="ECO:0000313" key="3">
    <source>
        <dbReference type="Proteomes" id="UP000242699"/>
    </source>
</evidence>